<comment type="caution">
    <text evidence="2">The sequence shown here is derived from an EMBL/GenBank/DDBJ whole genome shotgun (WGS) entry which is preliminary data.</text>
</comment>
<keyword evidence="3" id="KW-1185">Reference proteome</keyword>
<evidence type="ECO:0000313" key="3">
    <source>
        <dbReference type="Proteomes" id="UP000657385"/>
    </source>
</evidence>
<evidence type="ECO:0000313" key="2">
    <source>
        <dbReference type="EMBL" id="MBF9071806.1"/>
    </source>
</evidence>
<dbReference type="RefSeq" id="WP_196196972.1">
    <property type="nucleotide sequence ID" value="NZ_JADPRT010000013.1"/>
</dbReference>
<accession>A0A931BA31</accession>
<evidence type="ECO:0000256" key="1">
    <source>
        <dbReference type="SAM" id="MobiDB-lite"/>
    </source>
</evidence>
<gene>
    <name evidence="2" type="ORF">I2501_27665</name>
</gene>
<feature type="compositionally biased region" description="Low complexity" evidence="1">
    <location>
        <begin position="130"/>
        <end position="146"/>
    </location>
</feature>
<organism evidence="2 3">
    <name type="scientific">Streptacidiphilus fuscans</name>
    <dbReference type="NCBI Taxonomy" id="2789292"/>
    <lineage>
        <taxon>Bacteria</taxon>
        <taxon>Bacillati</taxon>
        <taxon>Actinomycetota</taxon>
        <taxon>Actinomycetes</taxon>
        <taxon>Kitasatosporales</taxon>
        <taxon>Streptomycetaceae</taxon>
        <taxon>Streptacidiphilus</taxon>
    </lineage>
</organism>
<reference evidence="2" key="1">
    <citation type="submission" date="2020-11" db="EMBL/GenBank/DDBJ databases">
        <title>Isolation and identification of active actinomycetes.</title>
        <authorList>
            <person name="Yu B."/>
        </authorList>
    </citation>
    <scope>NUCLEOTIDE SEQUENCE</scope>
    <source>
        <strain evidence="2">NEAU-YB345</strain>
    </source>
</reference>
<dbReference type="Proteomes" id="UP000657385">
    <property type="component" value="Unassembled WGS sequence"/>
</dbReference>
<feature type="region of interest" description="Disordered" evidence="1">
    <location>
        <begin position="130"/>
        <end position="176"/>
    </location>
</feature>
<dbReference type="EMBL" id="JADPRT010000013">
    <property type="protein sequence ID" value="MBF9071806.1"/>
    <property type="molecule type" value="Genomic_DNA"/>
</dbReference>
<proteinExistence type="predicted"/>
<dbReference type="AlphaFoldDB" id="A0A931BA31"/>
<protein>
    <submittedName>
        <fullName evidence="2">Uncharacterized protein</fullName>
    </submittedName>
</protein>
<sequence>MTTPSPMRLFTPAPDQHPGAPRLAFAAHPDAVEDLYDLPADVLDRAVEILRGLVWGDFAGQALHQHGELDLRGCRKLYLRGGDGGWRMVYTERPASRQSSYTREVFLLAAGPRLDLEVYRRAAARLDAMKAAPGPTPARARAARATSPNLPTRHAQPHPAPSTPAPGTRASSAPHR</sequence>
<name>A0A931BA31_9ACTN</name>